<dbReference type="EMBL" id="CP036275">
    <property type="protein sequence ID" value="QDU37678.1"/>
    <property type="molecule type" value="Genomic_DNA"/>
</dbReference>
<proteinExistence type="predicted"/>
<dbReference type="PANTHER" id="PTHR43737">
    <property type="entry name" value="BLL7424 PROTEIN"/>
    <property type="match status" value="1"/>
</dbReference>
<evidence type="ECO:0000313" key="1">
    <source>
        <dbReference type="EMBL" id="QDU37678.1"/>
    </source>
</evidence>
<dbReference type="PROSITE" id="PS51318">
    <property type="entry name" value="TAT"/>
    <property type="match status" value="1"/>
</dbReference>
<dbReference type="PANTHER" id="PTHR43737:SF1">
    <property type="entry name" value="DUF1501 DOMAIN-CONTAINING PROTEIN"/>
    <property type="match status" value="1"/>
</dbReference>
<dbReference type="InterPro" id="IPR017850">
    <property type="entry name" value="Alkaline_phosphatase_core_sf"/>
</dbReference>
<organism evidence="1 2">
    <name type="scientific">Maioricimonas rarisocia</name>
    <dbReference type="NCBI Taxonomy" id="2528026"/>
    <lineage>
        <taxon>Bacteria</taxon>
        <taxon>Pseudomonadati</taxon>
        <taxon>Planctomycetota</taxon>
        <taxon>Planctomycetia</taxon>
        <taxon>Planctomycetales</taxon>
        <taxon>Planctomycetaceae</taxon>
        <taxon>Maioricimonas</taxon>
    </lineage>
</organism>
<gene>
    <name evidence="1" type="ORF">Mal4_19940</name>
</gene>
<evidence type="ECO:0000313" key="2">
    <source>
        <dbReference type="Proteomes" id="UP000320496"/>
    </source>
</evidence>
<dbReference type="KEGG" id="mri:Mal4_19940"/>
<dbReference type="InterPro" id="IPR010869">
    <property type="entry name" value="DUF1501"/>
</dbReference>
<protein>
    <recommendedName>
        <fullName evidence="3">DUF1501 domain-containing protein</fullName>
    </recommendedName>
</protein>
<dbReference type="OrthoDB" id="127333at2"/>
<dbReference type="Gene3D" id="3.40.720.10">
    <property type="entry name" value="Alkaline Phosphatase, subunit A"/>
    <property type="match status" value="1"/>
</dbReference>
<sequence length="436" mass="47132">MTSHDPRESNLLSRRRLLQCGSAATLSLGLFGRLPVAGAAREVTPRANQCILIWLDGGPSHLDTFDLKPEAPEEVRGPFAPIDTSAPGIQVSEHLPETARQMQHVAVIRSMTSPLGEHNFGSHYLLTGYRPTPVLEYPGYGSVLSHLQESDGLLPANIAVPDHNPEGGAGFLPAAAAPFDVGSDPARPDFRVQDLDLFAGIDPSRLDRRKEFLDAFDRFSAGAGNQQPTDAGFEQAYRLIASGDAKRAFDLASEPRSTRDRYGRRTIGQACLLARRLVEAGVPFVTVRDRGWDTHTDLYNRLKEGFTGGSVGKVPTLDLAYSALLADLDERGLLDETLVILMGEFGRTPKINTRGGRDHWPRVFSVALAGGGITGGQVIGRSDAHAESPADRPVTPEDLARTVYTLLGIDPDHELMTPDGRPVAVNRGGELITEVL</sequence>
<dbReference type="Pfam" id="PF07394">
    <property type="entry name" value="DUF1501"/>
    <property type="match status" value="1"/>
</dbReference>
<evidence type="ECO:0008006" key="3">
    <source>
        <dbReference type="Google" id="ProtNLM"/>
    </source>
</evidence>
<dbReference type="Proteomes" id="UP000320496">
    <property type="component" value="Chromosome"/>
</dbReference>
<name>A0A517Z5B2_9PLAN</name>
<dbReference type="RefSeq" id="WP_145368681.1">
    <property type="nucleotide sequence ID" value="NZ_CP036275.1"/>
</dbReference>
<dbReference type="InterPro" id="IPR006311">
    <property type="entry name" value="TAT_signal"/>
</dbReference>
<reference evidence="1 2" key="1">
    <citation type="submission" date="2019-02" db="EMBL/GenBank/DDBJ databases">
        <title>Deep-cultivation of Planctomycetes and their phenomic and genomic characterization uncovers novel biology.</title>
        <authorList>
            <person name="Wiegand S."/>
            <person name="Jogler M."/>
            <person name="Boedeker C."/>
            <person name="Pinto D."/>
            <person name="Vollmers J."/>
            <person name="Rivas-Marin E."/>
            <person name="Kohn T."/>
            <person name="Peeters S.H."/>
            <person name="Heuer A."/>
            <person name="Rast P."/>
            <person name="Oberbeckmann S."/>
            <person name="Bunk B."/>
            <person name="Jeske O."/>
            <person name="Meyerdierks A."/>
            <person name="Storesund J.E."/>
            <person name="Kallscheuer N."/>
            <person name="Luecker S."/>
            <person name="Lage O.M."/>
            <person name="Pohl T."/>
            <person name="Merkel B.J."/>
            <person name="Hornburger P."/>
            <person name="Mueller R.-W."/>
            <person name="Bruemmer F."/>
            <person name="Labrenz M."/>
            <person name="Spormann A.M."/>
            <person name="Op den Camp H."/>
            <person name="Overmann J."/>
            <person name="Amann R."/>
            <person name="Jetten M.S.M."/>
            <person name="Mascher T."/>
            <person name="Medema M.H."/>
            <person name="Devos D.P."/>
            <person name="Kaster A.-K."/>
            <person name="Ovreas L."/>
            <person name="Rohde M."/>
            <person name="Galperin M.Y."/>
            <person name="Jogler C."/>
        </authorList>
    </citation>
    <scope>NUCLEOTIDE SEQUENCE [LARGE SCALE GENOMIC DNA]</scope>
    <source>
        <strain evidence="1 2">Mal4</strain>
    </source>
</reference>
<dbReference type="AlphaFoldDB" id="A0A517Z5B2"/>
<dbReference type="SUPFAM" id="SSF53649">
    <property type="entry name" value="Alkaline phosphatase-like"/>
    <property type="match status" value="1"/>
</dbReference>
<keyword evidence="2" id="KW-1185">Reference proteome</keyword>
<accession>A0A517Z5B2</accession>